<dbReference type="EMBL" id="MU006002">
    <property type="protein sequence ID" value="KAF2858845.1"/>
    <property type="molecule type" value="Genomic_DNA"/>
</dbReference>
<organism evidence="1 2">
    <name type="scientific">Piedraia hortae CBS 480.64</name>
    <dbReference type="NCBI Taxonomy" id="1314780"/>
    <lineage>
        <taxon>Eukaryota</taxon>
        <taxon>Fungi</taxon>
        <taxon>Dikarya</taxon>
        <taxon>Ascomycota</taxon>
        <taxon>Pezizomycotina</taxon>
        <taxon>Dothideomycetes</taxon>
        <taxon>Dothideomycetidae</taxon>
        <taxon>Capnodiales</taxon>
        <taxon>Piedraiaceae</taxon>
        <taxon>Piedraia</taxon>
    </lineage>
</organism>
<accession>A0A6A7BVV1</accession>
<name>A0A6A7BVV1_9PEZI</name>
<evidence type="ECO:0000313" key="1">
    <source>
        <dbReference type="EMBL" id="KAF2858845.1"/>
    </source>
</evidence>
<keyword evidence="2" id="KW-1185">Reference proteome</keyword>
<gene>
    <name evidence="1" type="ORF">K470DRAFT_272118</name>
</gene>
<proteinExistence type="predicted"/>
<dbReference type="AlphaFoldDB" id="A0A6A7BVV1"/>
<sequence>MSNLNQKIIVSVVKNLEEAYIPLIEMLDAKQDLLNIYRELHALLASVIAARRSYDQLSTRYHAVPRWVFKSADLEPGHLFMGVGEFVGGLPACAFVLETVEENMTNAQRYMHAEDWVKIRGLIGYGKMNIGILQGLLDRITVAVEGHERVRDESATDFGDVEAEEVVTIQLRCSVTLPFR</sequence>
<evidence type="ECO:0000313" key="2">
    <source>
        <dbReference type="Proteomes" id="UP000799421"/>
    </source>
</evidence>
<dbReference type="Proteomes" id="UP000799421">
    <property type="component" value="Unassembled WGS sequence"/>
</dbReference>
<reference evidence="1" key="1">
    <citation type="journal article" date="2020" name="Stud. Mycol.">
        <title>101 Dothideomycetes genomes: a test case for predicting lifestyles and emergence of pathogens.</title>
        <authorList>
            <person name="Haridas S."/>
            <person name="Albert R."/>
            <person name="Binder M."/>
            <person name="Bloem J."/>
            <person name="Labutti K."/>
            <person name="Salamov A."/>
            <person name="Andreopoulos B."/>
            <person name="Baker S."/>
            <person name="Barry K."/>
            <person name="Bills G."/>
            <person name="Bluhm B."/>
            <person name="Cannon C."/>
            <person name="Castanera R."/>
            <person name="Culley D."/>
            <person name="Daum C."/>
            <person name="Ezra D."/>
            <person name="Gonzalez J."/>
            <person name="Henrissat B."/>
            <person name="Kuo A."/>
            <person name="Liang C."/>
            <person name="Lipzen A."/>
            <person name="Lutzoni F."/>
            <person name="Magnuson J."/>
            <person name="Mondo S."/>
            <person name="Nolan M."/>
            <person name="Ohm R."/>
            <person name="Pangilinan J."/>
            <person name="Park H.-J."/>
            <person name="Ramirez L."/>
            <person name="Alfaro M."/>
            <person name="Sun H."/>
            <person name="Tritt A."/>
            <person name="Yoshinaga Y."/>
            <person name="Zwiers L.-H."/>
            <person name="Turgeon B."/>
            <person name="Goodwin S."/>
            <person name="Spatafora J."/>
            <person name="Crous P."/>
            <person name="Grigoriev I."/>
        </authorList>
    </citation>
    <scope>NUCLEOTIDE SEQUENCE</scope>
    <source>
        <strain evidence="1">CBS 480.64</strain>
    </source>
</reference>
<protein>
    <submittedName>
        <fullName evidence="1">Uncharacterized protein</fullName>
    </submittedName>
</protein>